<keyword evidence="3" id="KW-1185">Reference proteome</keyword>
<evidence type="ECO:0000313" key="2">
    <source>
        <dbReference type="EMBL" id="OOG28117.1"/>
    </source>
</evidence>
<feature type="domain" description="PilZ" evidence="1">
    <location>
        <begin position="6"/>
        <end position="95"/>
    </location>
</feature>
<reference evidence="2 3" key="1">
    <citation type="submission" date="2017-02" db="EMBL/GenBank/DDBJ databases">
        <title>Genomic diversity within the haloalkaliphilic genus Thioalkalivibrio.</title>
        <authorList>
            <person name="Ahn A.-C."/>
            <person name="Meier-Kolthoff J."/>
            <person name="Overmars L."/>
            <person name="Richter M."/>
            <person name="Woyke T."/>
            <person name="Sorokin D.Y."/>
            <person name="Muyzer G."/>
        </authorList>
    </citation>
    <scope>NUCLEOTIDE SEQUENCE [LARGE SCALE GENOMIC DNA]</scope>
    <source>
        <strain evidence="2 3">ALJD</strain>
    </source>
</reference>
<gene>
    <name evidence="2" type="ORF">B1C78_02025</name>
</gene>
<dbReference type="Proteomes" id="UP000189462">
    <property type="component" value="Unassembled WGS sequence"/>
</dbReference>
<dbReference type="Gene3D" id="2.40.10.220">
    <property type="entry name" value="predicted glycosyltransferase like domains"/>
    <property type="match status" value="1"/>
</dbReference>
<dbReference type="OrthoDB" id="5290589at2"/>
<dbReference type="InterPro" id="IPR009875">
    <property type="entry name" value="PilZ_domain"/>
</dbReference>
<evidence type="ECO:0000259" key="1">
    <source>
        <dbReference type="Pfam" id="PF07238"/>
    </source>
</evidence>
<dbReference type="RefSeq" id="WP_077277466.1">
    <property type="nucleotide sequence ID" value="NZ_MVBK01000010.1"/>
</dbReference>
<dbReference type="STRING" id="108003.B1C78_02025"/>
<accession>A0A1V3NSQ4</accession>
<name>A0A1V3NSQ4_9GAMM</name>
<organism evidence="2 3">
    <name type="scientific">Thioalkalivibrio denitrificans</name>
    <dbReference type="NCBI Taxonomy" id="108003"/>
    <lineage>
        <taxon>Bacteria</taxon>
        <taxon>Pseudomonadati</taxon>
        <taxon>Pseudomonadota</taxon>
        <taxon>Gammaproteobacteria</taxon>
        <taxon>Chromatiales</taxon>
        <taxon>Ectothiorhodospiraceae</taxon>
        <taxon>Thioalkalivibrio</taxon>
    </lineage>
</organism>
<dbReference type="SUPFAM" id="SSF141371">
    <property type="entry name" value="PilZ domain-like"/>
    <property type="match status" value="1"/>
</dbReference>
<comment type="caution">
    <text evidence="2">The sequence shown here is derived from an EMBL/GenBank/DDBJ whole genome shotgun (WGS) entry which is preliminary data.</text>
</comment>
<dbReference type="GO" id="GO:0035438">
    <property type="term" value="F:cyclic-di-GMP binding"/>
    <property type="evidence" value="ECO:0007669"/>
    <property type="project" value="InterPro"/>
</dbReference>
<protein>
    <submittedName>
        <fullName evidence="2">Pilus assembly protein PilZ</fullName>
    </submittedName>
</protein>
<dbReference type="Pfam" id="PF07238">
    <property type="entry name" value="PilZ"/>
    <property type="match status" value="1"/>
</dbReference>
<proteinExistence type="predicted"/>
<dbReference type="AlphaFoldDB" id="A0A1V3NSQ4"/>
<evidence type="ECO:0000313" key="3">
    <source>
        <dbReference type="Proteomes" id="UP000189462"/>
    </source>
</evidence>
<sequence>MREFEEKRGFHRMELNCRVTLILSDESETLEAEGRDLSAQGFSFHADRHFEPGARLEVTISPENAVVRPLRARLEVVRAQPEGDGYLVGTRILEMLE</sequence>
<dbReference type="EMBL" id="MVBK01000010">
    <property type="protein sequence ID" value="OOG28117.1"/>
    <property type="molecule type" value="Genomic_DNA"/>
</dbReference>